<dbReference type="PANTHER" id="PTHR45339">
    <property type="entry name" value="HYBRID SIGNAL TRANSDUCTION HISTIDINE KINASE J"/>
    <property type="match status" value="1"/>
</dbReference>
<organism evidence="4">
    <name type="scientific">sediment metagenome</name>
    <dbReference type="NCBI Taxonomy" id="749907"/>
    <lineage>
        <taxon>unclassified sequences</taxon>
        <taxon>metagenomes</taxon>
        <taxon>ecological metagenomes</taxon>
    </lineage>
</organism>
<dbReference type="SUPFAM" id="SSF52172">
    <property type="entry name" value="CheY-like"/>
    <property type="match status" value="1"/>
</dbReference>
<gene>
    <name evidence="4" type="primary">cqsS</name>
    <name evidence="4" type="ORF">LDC_2900</name>
</gene>
<reference evidence="4" key="2">
    <citation type="journal article" date="2011" name="Microb. Ecol.">
        <title>Taxonomic and Functional Metagenomic Profiling of the Microbial Community in the Anoxic Sediment of a Sub-saline Shallow Lake (Laguna de Carrizo, Central Spain).</title>
        <authorList>
            <person name="Ferrer M."/>
            <person name="Guazzaroni M.E."/>
            <person name="Richter M."/>
            <person name="Garcia-Salamanca A."/>
            <person name="Yarza P."/>
            <person name="Suarez-Suarez A."/>
            <person name="Solano J."/>
            <person name="Alcaide M."/>
            <person name="van Dillewijn P."/>
            <person name="Molina-Henares M.A."/>
            <person name="Lopez-Cortes N."/>
            <person name="Al-Ramahi Y."/>
            <person name="Guerrero C."/>
            <person name="Acosta A."/>
            <person name="de Eugenio L.I."/>
            <person name="Martinez V."/>
            <person name="Marques S."/>
            <person name="Rojo F."/>
            <person name="Santero E."/>
            <person name="Genilloud O."/>
            <person name="Perez-Perez J."/>
            <person name="Rossello-Mora R."/>
            <person name="Ramos J.L."/>
        </authorList>
    </citation>
    <scope>NUCLEOTIDE SEQUENCE</scope>
</reference>
<dbReference type="EC" id="2.7.13.3" evidence="4"/>
<keyword evidence="4" id="KW-0418">Kinase</keyword>
<dbReference type="Gene3D" id="3.40.50.2300">
    <property type="match status" value="1"/>
</dbReference>
<evidence type="ECO:0000256" key="1">
    <source>
        <dbReference type="ARBA" id="ARBA00022553"/>
    </source>
</evidence>
<protein>
    <submittedName>
        <fullName evidence="4">CAI-1 autoinducer sensor kinase/phosphatase cqsS (Cholerae quorum-sensing sensor)</fullName>
        <ecNumber evidence="4">2.7.13.3</ecNumber>
    </submittedName>
</protein>
<feature type="non-terminal residue" evidence="4">
    <location>
        <position position="74"/>
    </location>
</feature>
<reference evidence="4" key="1">
    <citation type="submission" date="2010-07" db="EMBL/GenBank/DDBJ databases">
        <authorList>
            <consortium name="CONSOLIDER consortium CSD2007-00005"/>
            <person name="Guazzaroni M.-E."/>
            <person name="Richter M."/>
            <person name="Garcia-Salamanca A."/>
            <person name="Yarza P."/>
            <person name="Ferrer M."/>
        </authorList>
    </citation>
    <scope>NUCLEOTIDE SEQUENCE</scope>
</reference>
<dbReference type="GO" id="GO:0000160">
    <property type="term" value="P:phosphorelay signal transduction system"/>
    <property type="evidence" value="ECO:0007669"/>
    <property type="project" value="UniProtKB-KW"/>
</dbReference>
<dbReference type="InterPro" id="IPR001789">
    <property type="entry name" value="Sig_transdc_resp-reg_receiver"/>
</dbReference>
<evidence type="ECO:0000313" key="4">
    <source>
        <dbReference type="EMBL" id="EFK95094.1"/>
    </source>
</evidence>
<sequence length="74" mass="8216">MAETKKETKKFVSSNARQAISRRILVAEDNKSIQNVVSWILDFMGFEVALAGNGVEALSLFIAKPFDLVLTDLE</sequence>
<evidence type="ECO:0000259" key="3">
    <source>
        <dbReference type="PROSITE" id="PS50110"/>
    </source>
</evidence>
<keyword evidence="4" id="KW-0808">Transferase</keyword>
<dbReference type="GO" id="GO:0004673">
    <property type="term" value="F:protein histidine kinase activity"/>
    <property type="evidence" value="ECO:0007669"/>
    <property type="project" value="UniProtKB-EC"/>
</dbReference>
<accession>D9PMX1</accession>
<evidence type="ECO:0000256" key="2">
    <source>
        <dbReference type="ARBA" id="ARBA00023012"/>
    </source>
</evidence>
<proteinExistence type="predicted"/>
<dbReference type="EMBL" id="ADZX01000890">
    <property type="protein sequence ID" value="EFK95094.1"/>
    <property type="molecule type" value="Genomic_DNA"/>
</dbReference>
<name>D9PMX1_9ZZZZ</name>
<keyword evidence="2" id="KW-0902">Two-component regulatory system</keyword>
<keyword evidence="1" id="KW-0597">Phosphoprotein</keyword>
<feature type="domain" description="Response regulatory" evidence="3">
    <location>
        <begin position="23"/>
        <end position="74"/>
    </location>
</feature>
<comment type="caution">
    <text evidence="4">The sequence shown here is derived from an EMBL/GenBank/DDBJ whole genome shotgun (WGS) entry which is preliminary data.</text>
</comment>
<dbReference type="PROSITE" id="PS50110">
    <property type="entry name" value="RESPONSE_REGULATORY"/>
    <property type="match status" value="1"/>
</dbReference>
<dbReference type="PANTHER" id="PTHR45339:SF1">
    <property type="entry name" value="HYBRID SIGNAL TRANSDUCTION HISTIDINE KINASE J"/>
    <property type="match status" value="1"/>
</dbReference>
<dbReference type="InterPro" id="IPR011006">
    <property type="entry name" value="CheY-like_superfamily"/>
</dbReference>
<dbReference type="Pfam" id="PF00072">
    <property type="entry name" value="Response_reg"/>
    <property type="match status" value="1"/>
</dbReference>
<dbReference type="AlphaFoldDB" id="D9PMX1"/>